<proteinExistence type="predicted"/>
<dbReference type="HOGENOM" id="CLU_1653327_0_0_1"/>
<dbReference type="EMBL" id="AFRT01001404">
    <property type="protein sequence ID" value="ELU40558.1"/>
    <property type="molecule type" value="Genomic_DNA"/>
</dbReference>
<organism evidence="2 3">
    <name type="scientific">Thanatephorus cucumeris (strain AG1-IA)</name>
    <name type="common">Rice sheath blight fungus</name>
    <name type="synonym">Rhizoctonia solani</name>
    <dbReference type="NCBI Taxonomy" id="983506"/>
    <lineage>
        <taxon>Eukaryota</taxon>
        <taxon>Fungi</taxon>
        <taxon>Dikarya</taxon>
        <taxon>Basidiomycota</taxon>
        <taxon>Agaricomycotina</taxon>
        <taxon>Agaricomycetes</taxon>
        <taxon>Cantharellales</taxon>
        <taxon>Ceratobasidiaceae</taxon>
        <taxon>Rhizoctonia</taxon>
        <taxon>Rhizoctonia solani AG-1</taxon>
    </lineage>
</organism>
<evidence type="ECO:0000313" key="2">
    <source>
        <dbReference type="EMBL" id="ELU40558.1"/>
    </source>
</evidence>
<name>L8WUW1_THACA</name>
<protein>
    <submittedName>
        <fullName evidence="2">Uncharacterized protein</fullName>
    </submittedName>
</protein>
<dbReference type="Proteomes" id="UP000011668">
    <property type="component" value="Unassembled WGS sequence"/>
</dbReference>
<gene>
    <name evidence="2" type="ORF">AG1IA_05414</name>
</gene>
<accession>L8WUW1</accession>
<feature type="region of interest" description="Disordered" evidence="1">
    <location>
        <begin position="105"/>
        <end position="137"/>
    </location>
</feature>
<keyword evidence="3" id="KW-1185">Reference proteome</keyword>
<evidence type="ECO:0000256" key="1">
    <source>
        <dbReference type="SAM" id="MobiDB-lite"/>
    </source>
</evidence>
<comment type="caution">
    <text evidence="2">The sequence shown here is derived from an EMBL/GenBank/DDBJ whole genome shotgun (WGS) entry which is preliminary data.</text>
</comment>
<sequence length="160" mass="18556">MVAEVKWERETCKPSGLGGFIPIVSGYMVIARYQRGWGTGTKCADESWVTETRAELAGGCNDWRGMVSRRANEPVGVKDENEGAMRSGMFFYSYLMSYKRTRHTAHKTEAKYANKRKGQRRENRSRTRQERQRAREGLSTRYRCHKGVGREVIRTGRWRP</sequence>
<reference evidence="2 3" key="1">
    <citation type="journal article" date="2013" name="Nat. Commun.">
        <title>The evolution and pathogenic mechanisms of the rice sheath blight pathogen.</title>
        <authorList>
            <person name="Zheng A."/>
            <person name="Lin R."/>
            <person name="Xu L."/>
            <person name="Qin P."/>
            <person name="Tang C."/>
            <person name="Ai P."/>
            <person name="Zhang D."/>
            <person name="Liu Y."/>
            <person name="Sun Z."/>
            <person name="Feng H."/>
            <person name="Wang Y."/>
            <person name="Chen Y."/>
            <person name="Liang X."/>
            <person name="Fu R."/>
            <person name="Li Q."/>
            <person name="Zhang J."/>
            <person name="Yu X."/>
            <person name="Xie Z."/>
            <person name="Ding L."/>
            <person name="Guan P."/>
            <person name="Tang J."/>
            <person name="Liang Y."/>
            <person name="Wang S."/>
            <person name="Deng Q."/>
            <person name="Li S."/>
            <person name="Zhu J."/>
            <person name="Wang L."/>
            <person name="Liu H."/>
            <person name="Li P."/>
        </authorList>
    </citation>
    <scope>NUCLEOTIDE SEQUENCE [LARGE SCALE GENOMIC DNA]</scope>
    <source>
        <strain evidence="3">AG-1 IA</strain>
    </source>
</reference>
<evidence type="ECO:0000313" key="3">
    <source>
        <dbReference type="Proteomes" id="UP000011668"/>
    </source>
</evidence>
<feature type="compositionally biased region" description="Basic and acidic residues" evidence="1">
    <location>
        <begin position="120"/>
        <end position="137"/>
    </location>
</feature>
<dbReference type="AlphaFoldDB" id="L8WUW1"/>